<evidence type="ECO:0000313" key="1">
    <source>
        <dbReference type="EMBL" id="ELA46334.1"/>
    </source>
</evidence>
<proteinExistence type="predicted"/>
<dbReference type="Proteomes" id="UP000011081">
    <property type="component" value="Unassembled WGS sequence"/>
</dbReference>
<dbReference type="RefSeq" id="XP_008075192.1">
    <property type="nucleotide sequence ID" value="XM_008077001.1"/>
</dbReference>
<gene>
    <name evidence="1" type="ORF">VCUG_02179</name>
</gene>
<feature type="non-terminal residue" evidence="1">
    <location>
        <position position="1"/>
    </location>
</feature>
<evidence type="ECO:0000313" key="2">
    <source>
        <dbReference type="Proteomes" id="UP000011081"/>
    </source>
</evidence>
<dbReference type="EMBL" id="GL877450">
    <property type="protein sequence ID" value="ELA46334.1"/>
    <property type="molecule type" value="Genomic_DNA"/>
</dbReference>
<dbReference type="InParanoid" id="L2GRS3"/>
<name>L2GRS3_VAVCU</name>
<keyword evidence="2" id="KW-1185">Reference proteome</keyword>
<protein>
    <submittedName>
        <fullName evidence="1">Uncharacterized protein</fullName>
    </submittedName>
</protein>
<dbReference type="AlphaFoldDB" id="L2GRS3"/>
<reference evidence="2" key="1">
    <citation type="submission" date="2011-03" db="EMBL/GenBank/DDBJ databases">
        <title>The genome sequence of Vavraia culicis strain floridensis.</title>
        <authorList>
            <consortium name="The Broad Institute Genome Sequencing Platform"/>
            <person name="Cuomo C."/>
            <person name="Becnel J."/>
            <person name="Sanscrainte N."/>
            <person name="Young S.K."/>
            <person name="Zeng Q."/>
            <person name="Gargeya S."/>
            <person name="Fitzgerald M."/>
            <person name="Haas B."/>
            <person name="Abouelleil A."/>
            <person name="Alvarado L."/>
            <person name="Arachchi H.M."/>
            <person name="Berlin A."/>
            <person name="Chapman S.B."/>
            <person name="Gearin G."/>
            <person name="Goldberg J."/>
            <person name="Griggs A."/>
            <person name="Gujja S."/>
            <person name="Hansen M."/>
            <person name="Heiman D."/>
            <person name="Howarth C."/>
            <person name="Larimer J."/>
            <person name="Lui A."/>
            <person name="MacDonald P.J.P."/>
            <person name="McCowen C."/>
            <person name="Montmayeur A."/>
            <person name="Murphy C."/>
            <person name="Neiman D."/>
            <person name="Pearson M."/>
            <person name="Priest M."/>
            <person name="Roberts A."/>
            <person name="Saif S."/>
            <person name="Shea T."/>
            <person name="Sisk P."/>
            <person name="Stolte C."/>
            <person name="Sykes S."/>
            <person name="Wortman J."/>
            <person name="Nusbaum C."/>
            <person name="Birren B."/>
        </authorList>
    </citation>
    <scope>NUCLEOTIDE SEQUENCE [LARGE SCALE GENOMIC DNA]</scope>
    <source>
        <strain evidence="2">floridensis</strain>
    </source>
</reference>
<organism evidence="1 2">
    <name type="scientific">Vavraia culicis (isolate floridensis)</name>
    <name type="common">Microsporidian parasite</name>
    <dbReference type="NCBI Taxonomy" id="948595"/>
    <lineage>
        <taxon>Eukaryota</taxon>
        <taxon>Fungi</taxon>
        <taxon>Fungi incertae sedis</taxon>
        <taxon>Microsporidia</taxon>
        <taxon>Pleistophoridae</taxon>
        <taxon>Vavraia</taxon>
    </lineage>
</organism>
<sequence>VTHSAPCVRGRAWPCALPLPYIRCKGNCTQTVAEPCPHGSGTKFEIIPAHIPKLLFEKVLSKHHVPYFTSAEVCTLVECPLLFKDKRALLAYVVYLHLQSHPSFVHQVAACRSEEFFAVFVCGTEHAANGFALLIGSSVVVGLQGGRAAGW</sequence>
<dbReference type="GeneID" id="19880046"/>
<dbReference type="VEuPathDB" id="MicrosporidiaDB:VCUG_02179"/>
<dbReference type="HOGENOM" id="CLU_1735926_0_0_1"/>
<accession>L2GRS3</accession>